<dbReference type="InterPro" id="IPR013685">
    <property type="entry name" value="POTRA_FtsQ_type"/>
</dbReference>
<organism evidence="11 12">
    <name type="scientific">Thalassotalea mangrovi</name>
    <dbReference type="NCBI Taxonomy" id="2572245"/>
    <lineage>
        <taxon>Bacteria</taxon>
        <taxon>Pseudomonadati</taxon>
        <taxon>Pseudomonadota</taxon>
        <taxon>Gammaproteobacteria</taxon>
        <taxon>Alteromonadales</taxon>
        <taxon>Colwelliaceae</taxon>
        <taxon>Thalassotalea</taxon>
    </lineage>
</organism>
<dbReference type="GO" id="GO:0043093">
    <property type="term" value="P:FtsZ-dependent cytokinesis"/>
    <property type="evidence" value="ECO:0007669"/>
    <property type="project" value="UniProtKB-UniRule"/>
</dbReference>
<accession>A0A4U1BA45</accession>
<keyword evidence="8 9" id="KW-0131">Cell cycle</keyword>
<comment type="subunit">
    <text evidence="9">Part of a complex composed of FtsB, FtsL and FtsQ.</text>
</comment>
<comment type="similarity">
    <text evidence="9">Belongs to the FtsQ/DivIB family. FtsQ subfamily.</text>
</comment>
<keyword evidence="4 9" id="KW-0132">Cell division</keyword>
<dbReference type="OrthoDB" id="9790370at2"/>
<sequence length="258" mass="29814">MSQSMITTNNSVKANLSFWFGLLFFVLICLALVLGLMRIMNGMLQENVAPVSSLVIKGDTPYTRRDEIVAAVSRAKLDNFFQLDVNDVQQKVQALPWVYSVTVRKQWPSELRLYIEDQVPVAQWNDDFFINEHGTIFQAPQDRINGYLPKLFGPEGSEKMALENYRNLNQLLAFIDTDINELVLTERYAWQLTLSDGIFLNLGREDRVKRLQRYMDAYPQIKAQQTEQQRVDYVDLRYDTGLAVGFKEKQQDEQNGNA</sequence>
<keyword evidence="3 9" id="KW-0997">Cell inner membrane</keyword>
<dbReference type="Pfam" id="PF03799">
    <property type="entry name" value="FtsQ_DivIB_C"/>
    <property type="match status" value="1"/>
</dbReference>
<dbReference type="GO" id="GO:0032153">
    <property type="term" value="C:cell division site"/>
    <property type="evidence" value="ECO:0007669"/>
    <property type="project" value="UniProtKB-UniRule"/>
</dbReference>
<protein>
    <recommendedName>
        <fullName evidence="9">Cell division protein FtsQ</fullName>
    </recommendedName>
</protein>
<dbReference type="Gene3D" id="3.10.20.310">
    <property type="entry name" value="membrane protein fhac"/>
    <property type="match status" value="1"/>
</dbReference>
<dbReference type="InterPro" id="IPR045335">
    <property type="entry name" value="FtsQ_C_sf"/>
</dbReference>
<evidence type="ECO:0000256" key="5">
    <source>
        <dbReference type="ARBA" id="ARBA00022692"/>
    </source>
</evidence>
<evidence type="ECO:0000313" key="12">
    <source>
        <dbReference type="Proteomes" id="UP000307999"/>
    </source>
</evidence>
<dbReference type="Pfam" id="PF08478">
    <property type="entry name" value="POTRA_1"/>
    <property type="match status" value="1"/>
</dbReference>
<evidence type="ECO:0000256" key="8">
    <source>
        <dbReference type="ARBA" id="ARBA00023306"/>
    </source>
</evidence>
<feature type="transmembrane region" description="Helical" evidence="9">
    <location>
        <begin position="16"/>
        <end position="37"/>
    </location>
</feature>
<evidence type="ECO:0000256" key="6">
    <source>
        <dbReference type="ARBA" id="ARBA00022989"/>
    </source>
</evidence>
<dbReference type="HAMAP" id="MF_00911">
    <property type="entry name" value="FtsQ_subfam"/>
    <property type="match status" value="1"/>
</dbReference>
<evidence type="ECO:0000256" key="4">
    <source>
        <dbReference type="ARBA" id="ARBA00022618"/>
    </source>
</evidence>
<dbReference type="PANTHER" id="PTHR35851:SF1">
    <property type="entry name" value="CELL DIVISION PROTEIN FTSQ"/>
    <property type="match status" value="1"/>
</dbReference>
<keyword evidence="12" id="KW-1185">Reference proteome</keyword>
<dbReference type="Gene3D" id="3.40.50.11690">
    <property type="entry name" value="Cell division protein FtsQ/DivIB"/>
    <property type="match status" value="1"/>
</dbReference>
<evidence type="ECO:0000256" key="1">
    <source>
        <dbReference type="ARBA" id="ARBA00004370"/>
    </source>
</evidence>
<evidence type="ECO:0000256" key="7">
    <source>
        <dbReference type="ARBA" id="ARBA00023136"/>
    </source>
</evidence>
<keyword evidence="5 9" id="KW-0812">Transmembrane</keyword>
<feature type="domain" description="POTRA" evidence="10">
    <location>
        <begin position="49"/>
        <end position="118"/>
    </location>
</feature>
<evidence type="ECO:0000256" key="9">
    <source>
        <dbReference type="HAMAP-Rule" id="MF_00911"/>
    </source>
</evidence>
<proteinExistence type="inferred from homology"/>
<dbReference type="InterPro" id="IPR026579">
    <property type="entry name" value="FtsQ"/>
</dbReference>
<dbReference type="EMBL" id="SWDB01000002">
    <property type="protein sequence ID" value="TKB47679.1"/>
    <property type="molecule type" value="Genomic_DNA"/>
</dbReference>
<comment type="subcellular location">
    <subcellularLocation>
        <location evidence="9">Cell inner membrane</location>
        <topology evidence="9">Single-pass type II membrane protein</topology>
    </subcellularLocation>
    <subcellularLocation>
        <location evidence="1">Membrane</location>
    </subcellularLocation>
    <text evidence="9">Localizes to the division septum.</text>
</comment>
<dbReference type="InterPro" id="IPR034746">
    <property type="entry name" value="POTRA"/>
</dbReference>
<reference evidence="11 12" key="1">
    <citation type="submission" date="2019-04" db="EMBL/GenBank/DDBJ databases">
        <title>Thalassotalea guangxiensis sp. nov., isolated from sediment of the coastal wetland.</title>
        <authorList>
            <person name="Zheng S."/>
            <person name="Zhang D."/>
        </authorList>
    </citation>
    <scope>NUCLEOTIDE SEQUENCE [LARGE SCALE GENOMIC DNA]</scope>
    <source>
        <strain evidence="11 12">ZS-4</strain>
    </source>
</reference>
<evidence type="ECO:0000256" key="3">
    <source>
        <dbReference type="ARBA" id="ARBA00022519"/>
    </source>
</evidence>
<dbReference type="PANTHER" id="PTHR35851">
    <property type="entry name" value="CELL DIVISION PROTEIN FTSQ"/>
    <property type="match status" value="1"/>
</dbReference>
<dbReference type="Proteomes" id="UP000307999">
    <property type="component" value="Unassembled WGS sequence"/>
</dbReference>
<name>A0A4U1BA45_9GAMM</name>
<keyword evidence="2 9" id="KW-1003">Cell membrane</keyword>
<gene>
    <name evidence="9" type="primary">ftsQ</name>
    <name evidence="11" type="ORF">E8M12_00580</name>
</gene>
<dbReference type="PROSITE" id="PS51779">
    <property type="entry name" value="POTRA"/>
    <property type="match status" value="1"/>
</dbReference>
<comment type="caution">
    <text evidence="11">The sequence shown here is derived from an EMBL/GenBank/DDBJ whole genome shotgun (WGS) entry which is preliminary data.</text>
</comment>
<evidence type="ECO:0000259" key="10">
    <source>
        <dbReference type="PROSITE" id="PS51779"/>
    </source>
</evidence>
<dbReference type="GO" id="GO:0090529">
    <property type="term" value="P:cell septum assembly"/>
    <property type="evidence" value="ECO:0007669"/>
    <property type="project" value="InterPro"/>
</dbReference>
<comment type="function">
    <text evidence="9">Essential cell division protein. May link together the upstream cell division proteins, which are predominantly cytoplasmic, with the downstream cell division proteins, which are predominantly periplasmic. May control correct divisome assembly.</text>
</comment>
<dbReference type="InterPro" id="IPR005548">
    <property type="entry name" value="Cell_div_FtsQ/DivIB_C"/>
</dbReference>
<dbReference type="GO" id="GO:0005886">
    <property type="term" value="C:plasma membrane"/>
    <property type="evidence" value="ECO:0007669"/>
    <property type="project" value="UniProtKB-SubCell"/>
</dbReference>
<dbReference type="AlphaFoldDB" id="A0A4U1BA45"/>
<evidence type="ECO:0000313" key="11">
    <source>
        <dbReference type="EMBL" id="TKB47679.1"/>
    </source>
</evidence>
<keyword evidence="6 9" id="KW-1133">Transmembrane helix</keyword>
<evidence type="ECO:0000256" key="2">
    <source>
        <dbReference type="ARBA" id="ARBA00022475"/>
    </source>
</evidence>
<keyword evidence="7 9" id="KW-0472">Membrane</keyword>